<name>A0ACC2W7F0_9TREE</name>
<gene>
    <name evidence="1" type="ORF">QFC19_003264</name>
</gene>
<evidence type="ECO:0000313" key="2">
    <source>
        <dbReference type="Proteomes" id="UP001241377"/>
    </source>
</evidence>
<accession>A0ACC2W7F0</accession>
<reference evidence="1" key="1">
    <citation type="submission" date="2023-04" db="EMBL/GenBank/DDBJ databases">
        <title>Draft Genome sequencing of Naganishia species isolated from polar environments using Oxford Nanopore Technology.</title>
        <authorList>
            <person name="Leo P."/>
            <person name="Venkateswaran K."/>
        </authorList>
    </citation>
    <scope>NUCLEOTIDE SEQUENCE</scope>
    <source>
        <strain evidence="1">MNA-CCFEE 5261</strain>
    </source>
</reference>
<evidence type="ECO:0000313" key="1">
    <source>
        <dbReference type="EMBL" id="KAJ9106532.1"/>
    </source>
</evidence>
<dbReference type="EMBL" id="JASBWR010000030">
    <property type="protein sequence ID" value="KAJ9106532.1"/>
    <property type="molecule type" value="Genomic_DNA"/>
</dbReference>
<organism evidence="1 2">
    <name type="scientific">Naganishia cerealis</name>
    <dbReference type="NCBI Taxonomy" id="610337"/>
    <lineage>
        <taxon>Eukaryota</taxon>
        <taxon>Fungi</taxon>
        <taxon>Dikarya</taxon>
        <taxon>Basidiomycota</taxon>
        <taxon>Agaricomycotina</taxon>
        <taxon>Tremellomycetes</taxon>
        <taxon>Filobasidiales</taxon>
        <taxon>Filobasidiaceae</taxon>
        <taxon>Naganishia</taxon>
    </lineage>
</organism>
<keyword evidence="2" id="KW-1185">Reference proteome</keyword>
<comment type="caution">
    <text evidence="1">The sequence shown here is derived from an EMBL/GenBank/DDBJ whole genome shotgun (WGS) entry which is preliminary data.</text>
</comment>
<sequence>MDQTARIKSHMTRDHNLALLDYLVVYGKVNANAIEPGTINMTDVNTESFTICFYTSSPQKVTIRWRDAWESENLPVDDISDVKPKLVSMAKYAAAKQGYAHTQINKTVPPTPASYPMYVYFVVAGWAAFAPASFQKFVANNYVLSRIAALLPLTFRSYLSKNIRKIFIGTYIVHLFEIFTYSIPTFIKYRVPAAQRLQWTLMHFVEGFLVPLRLKKLKEGH</sequence>
<proteinExistence type="predicted"/>
<dbReference type="Proteomes" id="UP001241377">
    <property type="component" value="Unassembled WGS sequence"/>
</dbReference>
<protein>
    <submittedName>
        <fullName evidence="1">Uncharacterized protein</fullName>
    </submittedName>
</protein>